<dbReference type="SUPFAM" id="SSF56672">
    <property type="entry name" value="DNA/RNA polymerases"/>
    <property type="match status" value="1"/>
</dbReference>
<dbReference type="InterPro" id="IPR000477">
    <property type="entry name" value="RT_dom"/>
</dbReference>
<dbReference type="PANTHER" id="PTHR34047">
    <property type="entry name" value="NUCLEAR INTRON MATURASE 1, MITOCHONDRIAL-RELATED"/>
    <property type="match status" value="1"/>
</dbReference>
<feature type="domain" description="Reverse transcriptase" evidence="2">
    <location>
        <begin position="1"/>
        <end position="266"/>
    </location>
</feature>
<dbReference type="InterPro" id="IPR054347">
    <property type="entry name" value="TOTE_primase"/>
</dbReference>
<reference evidence="4" key="1">
    <citation type="submission" date="2017-08" db="EMBL/GenBank/DDBJ databases">
        <authorList>
            <person name="Huang Z."/>
        </authorList>
    </citation>
    <scope>NUCLEOTIDE SEQUENCE [LARGE SCALE GENOMIC DNA]</scope>
    <source>
        <strain evidence="4">SA5d-4</strain>
    </source>
</reference>
<dbReference type="InterPro" id="IPR051083">
    <property type="entry name" value="GrpII_Intron_Splice-Mob/Def"/>
</dbReference>
<dbReference type="PROSITE" id="PS50878">
    <property type="entry name" value="RT_POL"/>
    <property type="match status" value="1"/>
</dbReference>
<evidence type="ECO:0000256" key="1">
    <source>
        <dbReference type="SAM" id="Coils"/>
    </source>
</evidence>
<dbReference type="InterPro" id="IPR043502">
    <property type="entry name" value="DNA/RNA_pol_sf"/>
</dbReference>
<evidence type="ECO:0000313" key="4">
    <source>
        <dbReference type="Proteomes" id="UP000217083"/>
    </source>
</evidence>
<evidence type="ECO:0000259" key="2">
    <source>
        <dbReference type="PROSITE" id="PS50878"/>
    </source>
</evidence>
<dbReference type="PANTHER" id="PTHR34047:SF8">
    <property type="entry name" value="PROTEIN YKFC"/>
    <property type="match status" value="1"/>
</dbReference>
<keyword evidence="1" id="KW-0175">Coiled coil</keyword>
<evidence type="ECO:0000313" key="3">
    <source>
        <dbReference type="EMBL" id="OZM56242.1"/>
    </source>
</evidence>
<dbReference type="Pfam" id="PF22709">
    <property type="entry name" value="Mu_Gam-Sipho_Gp157-TOTE"/>
    <property type="match status" value="1"/>
</dbReference>
<proteinExistence type="predicted"/>
<sequence length="923" mass="107588">MYLLQPLTIFSEKYLWEAWEKAKKGSDAAGIDGKRFSSIKDEEDFVKGVYEKILVGTYEPSPVKELSITKANGKERNIGILTVEDRLVHMIVKCWLEPQCKELHHPQSYAYQQGKSSAQALEQLEKWIYDDGYDWIGETDIADFFDTIDHSILRKVLETFIKEKEKIDFVMYLFSKQQKGVVQGSPLSPLLANIYLYTFDEYLTSSGKPYIRFADDIIIADHSKDEVKLRLAKMQEALQALKLNCNLDKTAVKHITEQFTFLGFTFTQTGRVVSEKGTKSLIMKLNEISKDNKSLIEERIVKYKQILNGWKQYFSIIPWQEIANYEVLLLSRDFTTDKQIIENCYLKITNNLYGKPIERWHCETLFSLSLQLDKTKDSFYWLALIFNKNLSLTEEMKGWLKYNYTVKESLLEDLLERLNSLYFHKEDSKNEEFVDWLIENRMFAIAKLLHDPNPGFDICNDNSEEKKTVVSLDKNNAFTEFYHLFNGKEGSFYVEVLEEGKRVSKPIHRPWTVEDVEKHFCGEITIVQPMVRSNKTVTYALIDIDIQSYQLQKIKGNEEEFQSLLRKAFKDMSKIYTKAKENSLPSLLVESGNRGYHVWFFFDEPVPLPEAYDFLNKLIEDLTPTEGIVWERFPHQRKLKPDKVGQKIKLPWGRHSVTKKQGYFIDEEGHILQDQLSPIESVKKISRKQLREFINGSSNLVERLNEDAYLIPHSIQLIIAGCPIIQHFINKAKTTNYLNHQERLLILNVFGPLGSEGKKYIHQVIGHTMNYDEAITNKFIKRSYSKPISCHRIREHYPKVTANLPCNCKFPISKGQYPSPVLHNKKNTSLVTPKSQLVPKQTPTKPTTSTNTNVRVNQKEINDLANKLIELRKHKRGLSKRLSHIEEELTRIFDEKKVDKVEIDIGFLVRKQKENENNWVIHI</sequence>
<dbReference type="InterPro" id="IPR055034">
    <property type="entry name" value="Mu_Gam-Sipho_Gp157-TOTE"/>
</dbReference>
<dbReference type="InterPro" id="IPR043128">
    <property type="entry name" value="Rev_trsase/Diguanyl_cyclase"/>
</dbReference>
<dbReference type="EMBL" id="NPIA01000007">
    <property type="protein sequence ID" value="OZM56242.1"/>
    <property type="molecule type" value="Genomic_DNA"/>
</dbReference>
<accession>A0A263BRN9</accession>
<organism evidence="3 4">
    <name type="scientific">Lottiidibacillus patelloidae</name>
    <dbReference type="NCBI Taxonomy" id="2670334"/>
    <lineage>
        <taxon>Bacteria</taxon>
        <taxon>Bacillati</taxon>
        <taxon>Bacillota</taxon>
        <taxon>Bacilli</taxon>
        <taxon>Bacillales</taxon>
        <taxon>Bacillaceae</taxon>
        <taxon>Lottiidibacillus</taxon>
    </lineage>
</organism>
<dbReference type="NCBIfam" id="NF040561">
    <property type="entry name" value="PrimPol_Msp"/>
    <property type="match status" value="1"/>
</dbReference>
<name>A0A263BRN9_9BACI</name>
<dbReference type="AlphaFoldDB" id="A0A263BRN9"/>
<dbReference type="Pfam" id="PF22548">
    <property type="entry name" value="AEP-TOTE"/>
    <property type="match status" value="1"/>
</dbReference>
<gene>
    <name evidence="3" type="ORF">CIB95_12525</name>
</gene>
<reference evidence="3 4" key="2">
    <citation type="submission" date="2017-09" db="EMBL/GenBank/DDBJ databases">
        <title>Bacillus patelloidae sp. nov., isolated from the intestinal tract of a marine limpet.</title>
        <authorList>
            <person name="Liu R."/>
            <person name="Dong C."/>
            <person name="Shao Z."/>
        </authorList>
    </citation>
    <scope>NUCLEOTIDE SEQUENCE [LARGE SCALE GENOMIC DNA]</scope>
    <source>
        <strain evidence="3 4">SA5d-4</strain>
    </source>
</reference>
<dbReference type="Pfam" id="PF00078">
    <property type="entry name" value="RVT_1"/>
    <property type="match status" value="1"/>
</dbReference>
<dbReference type="CDD" id="cd01651">
    <property type="entry name" value="RT_G2_intron"/>
    <property type="match status" value="1"/>
</dbReference>
<dbReference type="Proteomes" id="UP000217083">
    <property type="component" value="Unassembled WGS sequence"/>
</dbReference>
<feature type="coiled-coil region" evidence="1">
    <location>
        <begin position="861"/>
        <end position="888"/>
    </location>
</feature>
<comment type="caution">
    <text evidence="3">The sequence shown here is derived from an EMBL/GenBank/DDBJ whole genome shotgun (WGS) entry which is preliminary data.</text>
</comment>
<protein>
    <recommendedName>
        <fullName evidence="2">Reverse transcriptase domain-containing protein</fullName>
    </recommendedName>
</protein>
<dbReference type="Gene3D" id="3.30.70.270">
    <property type="match status" value="1"/>
</dbReference>
<keyword evidence="4" id="KW-1185">Reference proteome</keyword>